<evidence type="ECO:0000256" key="3">
    <source>
        <dbReference type="ARBA" id="ARBA00022490"/>
    </source>
</evidence>
<dbReference type="NCBIfam" id="TIGR00125">
    <property type="entry name" value="cyt_tran_rel"/>
    <property type="match status" value="1"/>
</dbReference>
<dbReference type="Gene3D" id="3.40.50.620">
    <property type="entry name" value="HUPs"/>
    <property type="match status" value="1"/>
</dbReference>
<dbReference type="HAMAP" id="MF_00151">
    <property type="entry name" value="PPAT_bact"/>
    <property type="match status" value="1"/>
</dbReference>
<dbReference type="EC" id="2.7.7.3" evidence="1"/>
<keyword evidence="9" id="KW-0173">Coenzyme A biosynthesis</keyword>
<dbReference type="GO" id="GO:0004595">
    <property type="term" value="F:pantetheine-phosphate adenylyltransferase activity"/>
    <property type="evidence" value="ECO:0007669"/>
    <property type="project" value="UniProtKB-EC"/>
</dbReference>
<dbReference type="AlphaFoldDB" id="A0A383AMY4"/>
<feature type="non-terminal residue" evidence="12">
    <location>
        <position position="159"/>
    </location>
</feature>
<dbReference type="InterPro" id="IPR014729">
    <property type="entry name" value="Rossmann-like_a/b/a_fold"/>
</dbReference>
<organism evidence="12">
    <name type="scientific">marine metagenome</name>
    <dbReference type="NCBI Taxonomy" id="408172"/>
    <lineage>
        <taxon>unclassified sequences</taxon>
        <taxon>metagenomes</taxon>
        <taxon>ecological metagenomes</taxon>
    </lineage>
</organism>
<evidence type="ECO:0000256" key="8">
    <source>
        <dbReference type="ARBA" id="ARBA00022842"/>
    </source>
</evidence>
<dbReference type="NCBIfam" id="TIGR01510">
    <property type="entry name" value="coaD_prev_kdtB"/>
    <property type="match status" value="1"/>
</dbReference>
<evidence type="ECO:0000256" key="5">
    <source>
        <dbReference type="ARBA" id="ARBA00022695"/>
    </source>
</evidence>
<evidence type="ECO:0000313" key="12">
    <source>
        <dbReference type="EMBL" id="SVE09044.1"/>
    </source>
</evidence>
<dbReference type="EMBL" id="UINC01193431">
    <property type="protein sequence ID" value="SVE09044.1"/>
    <property type="molecule type" value="Genomic_DNA"/>
</dbReference>
<keyword evidence="8" id="KW-0460">Magnesium</keyword>
<comment type="catalytic activity">
    <reaction evidence="10">
        <text>(R)-4'-phosphopantetheine + ATP + H(+) = 3'-dephospho-CoA + diphosphate</text>
        <dbReference type="Rhea" id="RHEA:19801"/>
        <dbReference type="ChEBI" id="CHEBI:15378"/>
        <dbReference type="ChEBI" id="CHEBI:30616"/>
        <dbReference type="ChEBI" id="CHEBI:33019"/>
        <dbReference type="ChEBI" id="CHEBI:57328"/>
        <dbReference type="ChEBI" id="CHEBI:61723"/>
        <dbReference type="EC" id="2.7.7.3"/>
    </reaction>
</comment>
<evidence type="ECO:0000256" key="2">
    <source>
        <dbReference type="ARBA" id="ARBA00013868"/>
    </source>
</evidence>
<evidence type="ECO:0000256" key="6">
    <source>
        <dbReference type="ARBA" id="ARBA00022741"/>
    </source>
</evidence>
<proteinExistence type="inferred from homology"/>
<evidence type="ECO:0000256" key="9">
    <source>
        <dbReference type="ARBA" id="ARBA00022993"/>
    </source>
</evidence>
<dbReference type="PANTHER" id="PTHR21342:SF1">
    <property type="entry name" value="PHOSPHOPANTETHEINE ADENYLYLTRANSFERASE"/>
    <property type="match status" value="1"/>
</dbReference>
<keyword evidence="3" id="KW-0963">Cytoplasm</keyword>
<protein>
    <recommendedName>
        <fullName evidence="2">Phosphopantetheine adenylyltransferase</fullName>
        <ecNumber evidence="1">2.7.7.3</ecNumber>
    </recommendedName>
</protein>
<keyword evidence="7" id="KW-0067">ATP-binding</keyword>
<gene>
    <name evidence="12" type="ORF">METZ01_LOCUS461898</name>
</gene>
<evidence type="ECO:0000256" key="1">
    <source>
        <dbReference type="ARBA" id="ARBA00012392"/>
    </source>
</evidence>
<dbReference type="InterPro" id="IPR004821">
    <property type="entry name" value="Cyt_trans-like"/>
</dbReference>
<name>A0A383AMY4_9ZZZZ</name>
<dbReference type="PANTHER" id="PTHR21342">
    <property type="entry name" value="PHOSPHOPANTETHEINE ADENYLYLTRANSFERASE"/>
    <property type="match status" value="1"/>
</dbReference>
<keyword evidence="5" id="KW-0548">Nucleotidyltransferase</keyword>
<dbReference type="GO" id="GO:0015937">
    <property type="term" value="P:coenzyme A biosynthetic process"/>
    <property type="evidence" value="ECO:0007669"/>
    <property type="project" value="UniProtKB-KW"/>
</dbReference>
<feature type="domain" description="Cytidyltransferase-like" evidence="11">
    <location>
        <begin position="5"/>
        <end position="133"/>
    </location>
</feature>
<accession>A0A383AMY4</accession>
<keyword evidence="4" id="KW-0808">Transferase</keyword>
<dbReference type="SUPFAM" id="SSF52374">
    <property type="entry name" value="Nucleotidylyl transferase"/>
    <property type="match status" value="1"/>
</dbReference>
<evidence type="ECO:0000256" key="10">
    <source>
        <dbReference type="ARBA" id="ARBA00029346"/>
    </source>
</evidence>
<dbReference type="CDD" id="cd02163">
    <property type="entry name" value="PPAT"/>
    <property type="match status" value="1"/>
</dbReference>
<dbReference type="Pfam" id="PF01467">
    <property type="entry name" value="CTP_transf_like"/>
    <property type="match status" value="1"/>
</dbReference>
<dbReference type="GO" id="GO:0005524">
    <property type="term" value="F:ATP binding"/>
    <property type="evidence" value="ECO:0007669"/>
    <property type="project" value="UniProtKB-KW"/>
</dbReference>
<evidence type="ECO:0000256" key="7">
    <source>
        <dbReference type="ARBA" id="ARBA00022840"/>
    </source>
</evidence>
<evidence type="ECO:0000259" key="11">
    <source>
        <dbReference type="Pfam" id="PF01467"/>
    </source>
</evidence>
<keyword evidence="6" id="KW-0547">Nucleotide-binding</keyword>
<dbReference type="PRINTS" id="PR01020">
    <property type="entry name" value="LPSBIOSNTHSS"/>
</dbReference>
<evidence type="ECO:0000256" key="4">
    <source>
        <dbReference type="ARBA" id="ARBA00022679"/>
    </source>
</evidence>
<dbReference type="InterPro" id="IPR001980">
    <property type="entry name" value="PPAT"/>
</dbReference>
<reference evidence="12" key="1">
    <citation type="submission" date="2018-05" db="EMBL/GenBank/DDBJ databases">
        <authorList>
            <person name="Lanie J.A."/>
            <person name="Ng W.-L."/>
            <person name="Kazmierczak K.M."/>
            <person name="Andrzejewski T.M."/>
            <person name="Davidsen T.M."/>
            <person name="Wayne K.J."/>
            <person name="Tettelin H."/>
            <person name="Glass J.I."/>
            <person name="Rusch D."/>
            <person name="Podicherti R."/>
            <person name="Tsui H.-C.T."/>
            <person name="Winkler M.E."/>
        </authorList>
    </citation>
    <scope>NUCLEOTIDE SEQUENCE</scope>
</reference>
<sequence>MKKIIYPGTFDPIHNGHVDIAKRASTIFDELIFVIAENPRKKPLFSTKERKFLVKRSVNDIPNIKVKSTEKLVVKFALEESAVAIIRGLRHVSDFEFEFQMALMNYHLNPDISTMLMIPDEKYIHLNSTVVKEVAELGGDISQYVPKVVYDCLNTKFSL</sequence>